<dbReference type="Gramene" id="RZC78061">
    <property type="protein sequence ID" value="RZC78061"/>
    <property type="gene ID" value="C5167_002247"/>
</dbReference>
<evidence type="ECO:0000313" key="2">
    <source>
        <dbReference type="Proteomes" id="UP000316621"/>
    </source>
</evidence>
<name>A0A4Y7L138_PAPSO</name>
<evidence type="ECO:0000313" key="1">
    <source>
        <dbReference type="EMBL" id="RZC78061.1"/>
    </source>
</evidence>
<dbReference type="Proteomes" id="UP000316621">
    <property type="component" value="Chromosome 9"/>
</dbReference>
<protein>
    <submittedName>
        <fullName evidence="1">Uncharacterized protein</fullName>
    </submittedName>
</protein>
<reference evidence="1 2" key="1">
    <citation type="journal article" date="2018" name="Science">
        <title>The opium poppy genome and morphinan production.</title>
        <authorList>
            <person name="Guo L."/>
            <person name="Winzer T."/>
            <person name="Yang X."/>
            <person name="Li Y."/>
            <person name="Ning Z."/>
            <person name="He Z."/>
            <person name="Teodor R."/>
            <person name="Lu Y."/>
            <person name="Bowser T.A."/>
            <person name="Graham I.A."/>
            <person name="Ye K."/>
        </authorList>
    </citation>
    <scope>NUCLEOTIDE SEQUENCE [LARGE SCALE GENOMIC DNA]</scope>
    <source>
        <strain evidence="2">cv. HN1</strain>
        <tissue evidence="1">Leaves</tissue>
    </source>
</reference>
<proteinExistence type="predicted"/>
<dbReference type="EMBL" id="CM010723">
    <property type="protein sequence ID" value="RZC78061.1"/>
    <property type="molecule type" value="Genomic_DNA"/>
</dbReference>
<accession>A0A4Y7L138</accession>
<keyword evidence="2" id="KW-1185">Reference proteome</keyword>
<organism evidence="1 2">
    <name type="scientific">Papaver somniferum</name>
    <name type="common">Opium poppy</name>
    <dbReference type="NCBI Taxonomy" id="3469"/>
    <lineage>
        <taxon>Eukaryota</taxon>
        <taxon>Viridiplantae</taxon>
        <taxon>Streptophyta</taxon>
        <taxon>Embryophyta</taxon>
        <taxon>Tracheophyta</taxon>
        <taxon>Spermatophyta</taxon>
        <taxon>Magnoliopsida</taxon>
        <taxon>Ranunculales</taxon>
        <taxon>Papaveraceae</taxon>
        <taxon>Papaveroideae</taxon>
        <taxon>Papaver</taxon>
    </lineage>
</organism>
<sequence>MFVDGYVCDISTCFFCRRQRRTSRGLGLSPNREIFWQEALSRRIKARYYGYQEGSHVSPRLVTLKLIGEWKAKNQHHNNNQVYFQTSIRIQPRPMMQRKHCCIIVYLAALRNNRGDHNVEGLLISPKQLRCKNLEVLSYEAYTHTYDLCDPVF</sequence>
<dbReference type="AlphaFoldDB" id="A0A4Y7L138"/>
<gene>
    <name evidence="1" type="ORF">C5167_002247</name>
</gene>